<proteinExistence type="predicted"/>
<feature type="region of interest" description="Disordered" evidence="1">
    <location>
        <begin position="97"/>
        <end position="125"/>
    </location>
</feature>
<sequence length="209" mass="21826">MDKNKTRSQSKTKSQYKIKSRNLKTKSQNPPPASPPLVVDSPVATPPATTSLIPAPGTDNSVAAPTLAATSNPVAARTSVLSGCAPGTIERRPSAYRFKVPRPPPNTVAPSRVPQSSSYSSRYNSTVLPPRRITTVTRWRPLALPHEKDGEDGVDVPGVADLANGAGDIDDAMAGSNIFIGKENGVNENSAADVVINVASSSVTGTNET</sequence>
<feature type="compositionally biased region" description="Low complexity" evidence="1">
    <location>
        <begin position="110"/>
        <end position="125"/>
    </location>
</feature>
<feature type="compositionally biased region" description="Basic residues" evidence="1">
    <location>
        <begin position="1"/>
        <end position="24"/>
    </location>
</feature>
<protein>
    <submittedName>
        <fullName evidence="2">Uncharacterized protein</fullName>
    </submittedName>
</protein>
<feature type="region of interest" description="Disordered" evidence="1">
    <location>
        <begin position="1"/>
        <end position="65"/>
    </location>
</feature>
<evidence type="ECO:0000313" key="2">
    <source>
        <dbReference type="EMBL" id="TBU28029.1"/>
    </source>
</evidence>
<dbReference type="Proteomes" id="UP000292957">
    <property type="component" value="Unassembled WGS sequence"/>
</dbReference>
<gene>
    <name evidence="2" type="ORF">BD311DRAFT_865672</name>
</gene>
<dbReference type="AlphaFoldDB" id="A0A4Q9MKJ4"/>
<dbReference type="EMBL" id="ML143425">
    <property type="protein sequence ID" value="TBU28029.1"/>
    <property type="molecule type" value="Genomic_DNA"/>
</dbReference>
<evidence type="ECO:0000256" key="1">
    <source>
        <dbReference type="SAM" id="MobiDB-lite"/>
    </source>
</evidence>
<name>A0A4Q9MKJ4_9APHY</name>
<organism evidence="2">
    <name type="scientific">Dichomitus squalens</name>
    <dbReference type="NCBI Taxonomy" id="114155"/>
    <lineage>
        <taxon>Eukaryota</taxon>
        <taxon>Fungi</taxon>
        <taxon>Dikarya</taxon>
        <taxon>Basidiomycota</taxon>
        <taxon>Agaricomycotina</taxon>
        <taxon>Agaricomycetes</taxon>
        <taxon>Polyporales</taxon>
        <taxon>Polyporaceae</taxon>
        <taxon>Dichomitus</taxon>
    </lineage>
</organism>
<feature type="compositionally biased region" description="Polar residues" evidence="1">
    <location>
        <begin position="47"/>
        <end position="65"/>
    </location>
</feature>
<reference evidence="2" key="1">
    <citation type="submission" date="2019-01" db="EMBL/GenBank/DDBJ databases">
        <title>Draft genome sequences of three monokaryotic isolates of the white-rot basidiomycete fungus Dichomitus squalens.</title>
        <authorList>
            <consortium name="DOE Joint Genome Institute"/>
            <person name="Lopez S.C."/>
            <person name="Andreopoulos B."/>
            <person name="Pangilinan J."/>
            <person name="Lipzen A."/>
            <person name="Riley R."/>
            <person name="Ahrendt S."/>
            <person name="Ng V."/>
            <person name="Barry K."/>
            <person name="Daum C."/>
            <person name="Grigoriev I.V."/>
            <person name="Hilden K.S."/>
            <person name="Makela M.R."/>
            <person name="de Vries R.P."/>
        </authorList>
    </citation>
    <scope>NUCLEOTIDE SEQUENCE [LARGE SCALE GENOMIC DNA]</scope>
    <source>
        <strain evidence="2">OM18370.1</strain>
    </source>
</reference>
<accession>A0A4Q9MKJ4</accession>